<gene>
    <name evidence="6" type="primary">NCL1_28210</name>
    <name evidence="6" type="ORF">TNIN_384481</name>
</gene>
<accession>A0A8X6Y7N6</accession>
<comment type="caution">
    <text evidence="6">The sequence shown here is derived from an EMBL/GenBank/DDBJ whole genome shotgun (WGS) entry which is preliminary data.</text>
</comment>
<evidence type="ECO:0000256" key="4">
    <source>
        <dbReference type="ARBA" id="ARBA00023136"/>
    </source>
</evidence>
<dbReference type="InterPro" id="IPR057282">
    <property type="entry name" value="RETREG1-3-like_RHD"/>
</dbReference>
<dbReference type="GO" id="GO:0005783">
    <property type="term" value="C:endoplasmic reticulum"/>
    <property type="evidence" value="ECO:0007669"/>
    <property type="project" value="UniProtKB-ARBA"/>
</dbReference>
<proteinExistence type="predicted"/>
<evidence type="ECO:0000313" key="7">
    <source>
        <dbReference type="Proteomes" id="UP000886998"/>
    </source>
</evidence>
<evidence type="ECO:0000256" key="1">
    <source>
        <dbReference type="ARBA" id="ARBA00004141"/>
    </source>
</evidence>
<dbReference type="AlphaFoldDB" id="A0A8X6Y7N6"/>
<keyword evidence="3" id="KW-1133">Transmembrane helix</keyword>
<sequence>MSSILQTLKKPYDCVLRFYSSSKTQKDISTSQRPNVFNSILSPFETYVVSLQSLLIWERPYLKRRSICYSQYFLLVDLPPPEGEDTESWTTVNPEVLSVPELSQYMNDFLDKMIILWKDVWKLRKDNRGL</sequence>
<evidence type="ECO:0000259" key="5">
    <source>
        <dbReference type="Pfam" id="PF24456"/>
    </source>
</evidence>
<evidence type="ECO:0000313" key="6">
    <source>
        <dbReference type="EMBL" id="GFY65638.1"/>
    </source>
</evidence>
<dbReference type="Pfam" id="PF24456">
    <property type="entry name" value="RHD_RETREG1-3"/>
    <property type="match status" value="1"/>
</dbReference>
<keyword evidence="7" id="KW-1185">Reference proteome</keyword>
<dbReference type="EMBL" id="BMAV01015609">
    <property type="protein sequence ID" value="GFY65638.1"/>
    <property type="molecule type" value="Genomic_DNA"/>
</dbReference>
<keyword evidence="2" id="KW-0812">Transmembrane</keyword>
<comment type="subcellular location">
    <subcellularLocation>
        <location evidence="1">Membrane</location>
        <topology evidence="1">Multi-pass membrane protein</topology>
    </subcellularLocation>
</comment>
<organism evidence="6 7">
    <name type="scientific">Trichonephila inaurata madagascariensis</name>
    <dbReference type="NCBI Taxonomy" id="2747483"/>
    <lineage>
        <taxon>Eukaryota</taxon>
        <taxon>Metazoa</taxon>
        <taxon>Ecdysozoa</taxon>
        <taxon>Arthropoda</taxon>
        <taxon>Chelicerata</taxon>
        <taxon>Arachnida</taxon>
        <taxon>Araneae</taxon>
        <taxon>Araneomorphae</taxon>
        <taxon>Entelegynae</taxon>
        <taxon>Araneoidea</taxon>
        <taxon>Nephilidae</taxon>
        <taxon>Trichonephila</taxon>
        <taxon>Trichonephila inaurata</taxon>
    </lineage>
</organism>
<keyword evidence="4" id="KW-0472">Membrane</keyword>
<protein>
    <recommendedName>
        <fullName evidence="5">RETREG1-3/ARL6IP-like N-terminal reticulon-homology domain-containing protein</fullName>
    </recommendedName>
</protein>
<evidence type="ECO:0000256" key="3">
    <source>
        <dbReference type="ARBA" id="ARBA00022989"/>
    </source>
</evidence>
<name>A0A8X6Y7N6_9ARAC</name>
<feature type="domain" description="RETREG1-3/ARL6IP-like N-terminal reticulon-homology" evidence="5">
    <location>
        <begin position="78"/>
        <end position="129"/>
    </location>
</feature>
<dbReference type="GO" id="GO:0016020">
    <property type="term" value="C:membrane"/>
    <property type="evidence" value="ECO:0007669"/>
    <property type="project" value="UniProtKB-SubCell"/>
</dbReference>
<evidence type="ECO:0000256" key="2">
    <source>
        <dbReference type="ARBA" id="ARBA00022692"/>
    </source>
</evidence>
<dbReference type="OrthoDB" id="10029527at2759"/>
<feature type="non-terminal residue" evidence="6">
    <location>
        <position position="1"/>
    </location>
</feature>
<reference evidence="6" key="1">
    <citation type="submission" date="2020-08" db="EMBL/GenBank/DDBJ databases">
        <title>Multicomponent nature underlies the extraordinary mechanical properties of spider dragline silk.</title>
        <authorList>
            <person name="Kono N."/>
            <person name="Nakamura H."/>
            <person name="Mori M."/>
            <person name="Yoshida Y."/>
            <person name="Ohtoshi R."/>
            <person name="Malay A.D."/>
            <person name="Moran D.A.P."/>
            <person name="Tomita M."/>
            <person name="Numata K."/>
            <person name="Arakawa K."/>
        </authorList>
    </citation>
    <scope>NUCLEOTIDE SEQUENCE</scope>
</reference>
<dbReference type="Proteomes" id="UP000886998">
    <property type="component" value="Unassembled WGS sequence"/>
</dbReference>